<protein>
    <submittedName>
        <fullName evidence="4">Uncharacterized protein</fullName>
    </submittedName>
</protein>
<comment type="similarity">
    <text evidence="1">Belongs to the WEB family.</text>
</comment>
<keyword evidence="5" id="KW-1185">Reference proteome</keyword>
<dbReference type="PANTHER" id="PTHR32054">
    <property type="entry name" value="HEAVY CHAIN, PUTATIVE, EXPRESSED-RELATED-RELATED"/>
    <property type="match status" value="1"/>
</dbReference>
<evidence type="ECO:0000256" key="2">
    <source>
        <dbReference type="ARBA" id="ARBA00023054"/>
    </source>
</evidence>
<dbReference type="GO" id="GO:0009903">
    <property type="term" value="P:chloroplast avoidance movement"/>
    <property type="evidence" value="ECO:0007669"/>
    <property type="project" value="TreeGrafter"/>
</dbReference>
<name>A0AAD3Y5B8_NEPGR</name>
<evidence type="ECO:0000256" key="3">
    <source>
        <dbReference type="SAM" id="Coils"/>
    </source>
</evidence>
<keyword evidence="2 3" id="KW-0175">Coiled coil</keyword>
<gene>
    <name evidence="4" type="ORF">Nepgr_029219</name>
</gene>
<dbReference type="GO" id="GO:0009904">
    <property type="term" value="P:chloroplast accumulation movement"/>
    <property type="evidence" value="ECO:0007669"/>
    <property type="project" value="TreeGrafter"/>
</dbReference>
<feature type="coiled-coil region" evidence="3">
    <location>
        <begin position="381"/>
        <end position="436"/>
    </location>
</feature>
<accession>A0AAD3Y5B8</accession>
<proteinExistence type="inferred from homology"/>
<evidence type="ECO:0000256" key="1">
    <source>
        <dbReference type="ARBA" id="ARBA00005485"/>
    </source>
</evidence>
<reference evidence="4" key="1">
    <citation type="submission" date="2023-05" db="EMBL/GenBank/DDBJ databases">
        <title>Nepenthes gracilis genome sequencing.</title>
        <authorList>
            <person name="Fukushima K."/>
        </authorList>
    </citation>
    <scope>NUCLEOTIDE SEQUENCE</scope>
    <source>
        <strain evidence="4">SING2019-196</strain>
    </source>
</reference>
<dbReference type="PANTHER" id="PTHR32054:SF2">
    <property type="entry name" value="PROTEIN PLASTID MOVEMENT IMPAIRED 2"/>
    <property type="match status" value="1"/>
</dbReference>
<dbReference type="GO" id="GO:0005829">
    <property type="term" value="C:cytosol"/>
    <property type="evidence" value="ECO:0007669"/>
    <property type="project" value="TreeGrafter"/>
</dbReference>
<organism evidence="4 5">
    <name type="scientific">Nepenthes gracilis</name>
    <name type="common">Slender pitcher plant</name>
    <dbReference type="NCBI Taxonomy" id="150966"/>
    <lineage>
        <taxon>Eukaryota</taxon>
        <taxon>Viridiplantae</taxon>
        <taxon>Streptophyta</taxon>
        <taxon>Embryophyta</taxon>
        <taxon>Tracheophyta</taxon>
        <taxon>Spermatophyta</taxon>
        <taxon>Magnoliopsida</taxon>
        <taxon>eudicotyledons</taxon>
        <taxon>Gunneridae</taxon>
        <taxon>Pentapetalae</taxon>
        <taxon>Caryophyllales</taxon>
        <taxon>Nepenthaceae</taxon>
        <taxon>Nepenthes</taxon>
    </lineage>
</organism>
<dbReference type="AlphaFoldDB" id="A0AAD3Y5B8"/>
<evidence type="ECO:0000313" key="5">
    <source>
        <dbReference type="Proteomes" id="UP001279734"/>
    </source>
</evidence>
<comment type="caution">
    <text evidence="4">The sequence shown here is derived from an EMBL/GenBank/DDBJ whole genome shotgun (WGS) entry which is preliminary data.</text>
</comment>
<dbReference type="EMBL" id="BSYO01000032">
    <property type="protein sequence ID" value="GMH27376.1"/>
    <property type="molecule type" value="Genomic_DNA"/>
</dbReference>
<feature type="coiled-coil region" evidence="3">
    <location>
        <begin position="146"/>
        <end position="338"/>
    </location>
</feature>
<dbReference type="Proteomes" id="UP001279734">
    <property type="component" value="Unassembled WGS sequence"/>
</dbReference>
<evidence type="ECO:0000313" key="4">
    <source>
        <dbReference type="EMBL" id="GMH27376.1"/>
    </source>
</evidence>
<sequence length="554" mass="62009">MLKTRISTACHTSSIFTPGASTVTETNRKLSLPSLPFQIPHLITDAANSVKTMAQLANSTELDSLLSLFNPIPPQLLASKEYPRLKHAKHYNVQGSLARNEGCQNALAEILEALIEKQPSRARELHLVRKNIVQIDDNRRVVETVMAEVELELLKAKKIVKDLTLQMEESNSTMRQKKQELHKLNKGRKFEERENHQCAEVVRELESAKKEIEEANEEIVLVELAQIEAIKELVAIEAQREEEAQNFSSSMEKIRNKISNLMEETDNVKDLEVELAITSSNIQQLQNELNLNGSSEHLETSSQESLSQSRAIKEELEAAKKEEECKHVSKEMARTKRSKEKLGKSIQNLHVKLLTAKDKLEVVSVSEGNATAMLSSLSLTLNQLKESAESTIKESELINAETASMKSDVWKTLSKIDLAEERLQSVVQELEAVKSSEMIVLDKLRSLTENASRARALAAQHHSTISISRFEYEYLRGCAASAKEIADRKVPTAESIPPNGHFVSSFHEEPFSIPNTLISTHHEGPIGGMLVEDVGRSKDLRNWCPSATPFFNQG</sequence>